<protein>
    <submittedName>
        <fullName evidence="10">TolC family protein</fullName>
    </submittedName>
</protein>
<comment type="caution">
    <text evidence="10">The sequence shown here is derived from an EMBL/GenBank/DDBJ whole genome shotgun (WGS) entry which is preliminary data.</text>
</comment>
<evidence type="ECO:0000256" key="8">
    <source>
        <dbReference type="SAM" id="Coils"/>
    </source>
</evidence>
<dbReference type="PANTHER" id="PTHR30026:SF20">
    <property type="entry name" value="OUTER MEMBRANE PROTEIN TOLC"/>
    <property type="match status" value="1"/>
</dbReference>
<dbReference type="GO" id="GO:1990281">
    <property type="term" value="C:efflux pump complex"/>
    <property type="evidence" value="ECO:0007669"/>
    <property type="project" value="TreeGrafter"/>
</dbReference>
<keyword evidence="9" id="KW-0732">Signal</keyword>
<proteinExistence type="inferred from homology"/>
<keyword evidence="3" id="KW-0813">Transport</keyword>
<evidence type="ECO:0000256" key="9">
    <source>
        <dbReference type="SAM" id="SignalP"/>
    </source>
</evidence>
<dbReference type="EMBL" id="DROD01000409">
    <property type="protein sequence ID" value="HHJ52727.1"/>
    <property type="molecule type" value="Genomic_DNA"/>
</dbReference>
<keyword evidence="5" id="KW-0812">Transmembrane</keyword>
<dbReference type="GO" id="GO:0009279">
    <property type="term" value="C:cell outer membrane"/>
    <property type="evidence" value="ECO:0007669"/>
    <property type="project" value="UniProtKB-SubCell"/>
</dbReference>
<evidence type="ECO:0000256" key="4">
    <source>
        <dbReference type="ARBA" id="ARBA00022452"/>
    </source>
</evidence>
<keyword evidence="8" id="KW-0175">Coiled coil</keyword>
<evidence type="ECO:0000256" key="1">
    <source>
        <dbReference type="ARBA" id="ARBA00004442"/>
    </source>
</evidence>
<evidence type="ECO:0000313" key="10">
    <source>
        <dbReference type="EMBL" id="HHJ52727.1"/>
    </source>
</evidence>
<feature type="coiled-coil region" evidence="8">
    <location>
        <begin position="332"/>
        <end position="384"/>
    </location>
</feature>
<dbReference type="InterPro" id="IPR003423">
    <property type="entry name" value="OMP_efflux"/>
</dbReference>
<evidence type="ECO:0000256" key="6">
    <source>
        <dbReference type="ARBA" id="ARBA00023136"/>
    </source>
</evidence>
<dbReference type="Proteomes" id="UP000886124">
    <property type="component" value="Unassembled WGS sequence"/>
</dbReference>
<dbReference type="Pfam" id="PF02321">
    <property type="entry name" value="OEP"/>
    <property type="match status" value="2"/>
</dbReference>
<feature type="signal peptide" evidence="9">
    <location>
        <begin position="1"/>
        <end position="22"/>
    </location>
</feature>
<keyword evidence="6" id="KW-0472">Membrane</keyword>
<feature type="chain" id="PRO_5031363769" evidence="9">
    <location>
        <begin position="23"/>
        <end position="438"/>
    </location>
</feature>
<organism evidence="10">
    <name type="scientific">Caldithrix abyssi</name>
    <dbReference type="NCBI Taxonomy" id="187145"/>
    <lineage>
        <taxon>Bacteria</taxon>
        <taxon>Pseudomonadati</taxon>
        <taxon>Calditrichota</taxon>
        <taxon>Calditrichia</taxon>
        <taxon>Calditrichales</taxon>
        <taxon>Calditrichaceae</taxon>
        <taxon>Caldithrix</taxon>
    </lineage>
</organism>
<dbReference type="GO" id="GO:0015288">
    <property type="term" value="F:porin activity"/>
    <property type="evidence" value="ECO:0007669"/>
    <property type="project" value="TreeGrafter"/>
</dbReference>
<evidence type="ECO:0000256" key="3">
    <source>
        <dbReference type="ARBA" id="ARBA00022448"/>
    </source>
</evidence>
<evidence type="ECO:0000256" key="5">
    <source>
        <dbReference type="ARBA" id="ARBA00022692"/>
    </source>
</evidence>
<dbReference type="GO" id="GO:0015562">
    <property type="term" value="F:efflux transmembrane transporter activity"/>
    <property type="evidence" value="ECO:0007669"/>
    <property type="project" value="InterPro"/>
</dbReference>
<accession>A0A7V5PPY7</accession>
<keyword evidence="4" id="KW-1134">Transmembrane beta strand</keyword>
<comment type="similarity">
    <text evidence="2">Belongs to the outer membrane factor (OMF) (TC 1.B.17) family.</text>
</comment>
<keyword evidence="7" id="KW-0998">Cell outer membrane</keyword>
<name>A0A7V5PPY7_CALAY</name>
<sequence>MKRMKQVLIYFTILFTIALTQAQSYDLDSFLSLVRQNNKDLKLAQKELDMAKAVKKEAWATALPKIFAQGDYKRNLLENYLYVDFPDFRTGQLVKQKFKISRNNEFRFNTVLQQTLFSFKVGDALRAAGQYAGLTAEAYRASYQGVTTAAKKLFYQALLLKKVMAITETAEKNAHENYLHVKDKFDQGLVSELELLQAEVRWRNEIPKVTEARKNYQIMMANLKDFAGIPQDQPLKLQGSLENYPPKPKYVQTDSVLTKRPDFKALLWEKRLRQTNISSQYAGYLPTLDGSFIFAYSSQSDAWKFENENKNFIIGLTLNIPIYTGGYTGAQVQKAKIDLAKTEIRIEKTKEKINNDLKSLYLKIDEAEQRIASARAAVTTAQKAFQIAQTSADNGVITQLDLKQTRLYLDQAMLNYYFAIYDYLAAYFDWQQATGEIN</sequence>
<dbReference type="AlphaFoldDB" id="A0A7V5PPY7"/>
<evidence type="ECO:0000256" key="7">
    <source>
        <dbReference type="ARBA" id="ARBA00023237"/>
    </source>
</evidence>
<dbReference type="InterPro" id="IPR051906">
    <property type="entry name" value="TolC-like"/>
</dbReference>
<dbReference type="Gene3D" id="1.20.1600.10">
    <property type="entry name" value="Outer membrane efflux proteins (OEP)"/>
    <property type="match status" value="1"/>
</dbReference>
<evidence type="ECO:0000256" key="2">
    <source>
        <dbReference type="ARBA" id="ARBA00007613"/>
    </source>
</evidence>
<dbReference type="PANTHER" id="PTHR30026">
    <property type="entry name" value="OUTER MEMBRANE PROTEIN TOLC"/>
    <property type="match status" value="1"/>
</dbReference>
<comment type="subcellular location">
    <subcellularLocation>
        <location evidence="1">Cell outer membrane</location>
    </subcellularLocation>
</comment>
<gene>
    <name evidence="10" type="ORF">ENJ89_05990</name>
</gene>
<reference evidence="10" key="1">
    <citation type="journal article" date="2020" name="mSystems">
        <title>Genome- and Community-Level Interaction Insights into Carbon Utilization and Element Cycling Functions of Hydrothermarchaeota in Hydrothermal Sediment.</title>
        <authorList>
            <person name="Zhou Z."/>
            <person name="Liu Y."/>
            <person name="Xu W."/>
            <person name="Pan J."/>
            <person name="Luo Z.H."/>
            <person name="Li M."/>
        </authorList>
    </citation>
    <scope>NUCLEOTIDE SEQUENCE [LARGE SCALE GENOMIC DNA]</scope>
    <source>
        <strain evidence="10">HyVt-527</strain>
    </source>
</reference>
<dbReference type="SUPFAM" id="SSF56954">
    <property type="entry name" value="Outer membrane efflux proteins (OEP)"/>
    <property type="match status" value="1"/>
</dbReference>